<proteinExistence type="predicted"/>
<gene>
    <name evidence="3" type="ORF">M378DRAFT_72651</name>
</gene>
<dbReference type="AlphaFoldDB" id="A0A0C2X0U7"/>
<dbReference type="OrthoDB" id="2140240at2759"/>
<keyword evidence="4" id="KW-1185">Reference proteome</keyword>
<feature type="signal peptide" evidence="2">
    <location>
        <begin position="1"/>
        <end position="19"/>
    </location>
</feature>
<sequence length="301" mass="30939">MKFILNTAVAFALVAFVSSLPVHVKRAVDPALVPEFGVQPGDNPTGTGDCDGITNSQEVVKIPCSCPPDRKSFIESLSANVAAGHVINNPSVLVTFPTDNSKASRIVRIQAAVVTLQNLRGPGVGCPAASTTFLAQQKAIASEPDTPSPPAPAPPGPTRSNITPSTSTSGNQVPLVNATLVPDLGHQAGLNPDGHGNCDGITNAQGKVIKVPFACPPNRESFIQARYENVAAGKAVHNPSVAVSFPTDESKDSLATRIEAAIITLQNLRGPGVGCPASSTTLAVSTSVASNPSHLPCTRHS</sequence>
<feature type="compositionally biased region" description="Polar residues" evidence="1">
    <location>
        <begin position="159"/>
        <end position="171"/>
    </location>
</feature>
<keyword evidence="2" id="KW-0732">Signal</keyword>
<dbReference type="InParanoid" id="A0A0C2X0U7"/>
<feature type="region of interest" description="Disordered" evidence="1">
    <location>
        <begin position="138"/>
        <end position="171"/>
    </location>
</feature>
<organism evidence="3 4">
    <name type="scientific">Amanita muscaria (strain Koide BX008)</name>
    <dbReference type="NCBI Taxonomy" id="946122"/>
    <lineage>
        <taxon>Eukaryota</taxon>
        <taxon>Fungi</taxon>
        <taxon>Dikarya</taxon>
        <taxon>Basidiomycota</taxon>
        <taxon>Agaricomycotina</taxon>
        <taxon>Agaricomycetes</taxon>
        <taxon>Agaricomycetidae</taxon>
        <taxon>Agaricales</taxon>
        <taxon>Pluteineae</taxon>
        <taxon>Amanitaceae</taxon>
        <taxon>Amanita</taxon>
    </lineage>
</organism>
<dbReference type="EMBL" id="KN818230">
    <property type="protein sequence ID" value="KIL67732.1"/>
    <property type="molecule type" value="Genomic_DNA"/>
</dbReference>
<accession>A0A0C2X0U7</accession>
<reference evidence="3 4" key="1">
    <citation type="submission" date="2014-04" db="EMBL/GenBank/DDBJ databases">
        <title>Evolutionary Origins and Diversification of the Mycorrhizal Mutualists.</title>
        <authorList>
            <consortium name="DOE Joint Genome Institute"/>
            <consortium name="Mycorrhizal Genomics Consortium"/>
            <person name="Kohler A."/>
            <person name="Kuo A."/>
            <person name="Nagy L.G."/>
            <person name="Floudas D."/>
            <person name="Copeland A."/>
            <person name="Barry K.W."/>
            <person name="Cichocki N."/>
            <person name="Veneault-Fourrey C."/>
            <person name="LaButti K."/>
            <person name="Lindquist E.A."/>
            <person name="Lipzen A."/>
            <person name="Lundell T."/>
            <person name="Morin E."/>
            <person name="Murat C."/>
            <person name="Riley R."/>
            <person name="Ohm R."/>
            <person name="Sun H."/>
            <person name="Tunlid A."/>
            <person name="Henrissat B."/>
            <person name="Grigoriev I.V."/>
            <person name="Hibbett D.S."/>
            <person name="Martin F."/>
        </authorList>
    </citation>
    <scope>NUCLEOTIDE SEQUENCE [LARGE SCALE GENOMIC DNA]</scope>
    <source>
        <strain evidence="3 4">Koide BX008</strain>
    </source>
</reference>
<feature type="compositionally biased region" description="Pro residues" evidence="1">
    <location>
        <begin position="146"/>
        <end position="157"/>
    </location>
</feature>
<dbReference type="STRING" id="946122.A0A0C2X0U7"/>
<protein>
    <submittedName>
        <fullName evidence="3">Uncharacterized protein</fullName>
    </submittedName>
</protein>
<dbReference type="HOGENOM" id="CLU_085129_0_0_1"/>
<evidence type="ECO:0000256" key="1">
    <source>
        <dbReference type="SAM" id="MobiDB-lite"/>
    </source>
</evidence>
<name>A0A0C2X0U7_AMAMK</name>
<dbReference type="Proteomes" id="UP000054549">
    <property type="component" value="Unassembled WGS sequence"/>
</dbReference>
<evidence type="ECO:0000313" key="3">
    <source>
        <dbReference type="EMBL" id="KIL67732.1"/>
    </source>
</evidence>
<evidence type="ECO:0000256" key="2">
    <source>
        <dbReference type="SAM" id="SignalP"/>
    </source>
</evidence>
<feature type="chain" id="PRO_5002158640" evidence="2">
    <location>
        <begin position="20"/>
        <end position="301"/>
    </location>
</feature>
<evidence type="ECO:0000313" key="4">
    <source>
        <dbReference type="Proteomes" id="UP000054549"/>
    </source>
</evidence>